<dbReference type="InterPro" id="IPR007822">
    <property type="entry name" value="LANC-like"/>
</dbReference>
<organism evidence="1 2">
    <name type="scientific">Kutzneria chonburiensis</name>
    <dbReference type="NCBI Taxonomy" id="1483604"/>
    <lineage>
        <taxon>Bacteria</taxon>
        <taxon>Bacillati</taxon>
        <taxon>Actinomycetota</taxon>
        <taxon>Actinomycetes</taxon>
        <taxon>Pseudonocardiales</taxon>
        <taxon>Pseudonocardiaceae</taxon>
        <taxon>Kutzneria</taxon>
    </lineage>
</organism>
<protein>
    <submittedName>
        <fullName evidence="1">Lanthionine synthetase C family protein</fullName>
    </submittedName>
</protein>
<name>A0ABV6N841_9PSEU</name>
<comment type="caution">
    <text evidence="1">The sequence shown here is derived from an EMBL/GenBank/DDBJ whole genome shotgun (WGS) entry which is preliminary data.</text>
</comment>
<gene>
    <name evidence="1" type="ORF">ACFFH7_43610</name>
</gene>
<dbReference type="EMBL" id="JBHLUD010000016">
    <property type="protein sequence ID" value="MFC0548457.1"/>
    <property type="molecule type" value="Genomic_DNA"/>
</dbReference>
<reference evidence="1 2" key="1">
    <citation type="submission" date="2024-09" db="EMBL/GenBank/DDBJ databases">
        <authorList>
            <person name="Sun Q."/>
            <person name="Mori K."/>
        </authorList>
    </citation>
    <scope>NUCLEOTIDE SEQUENCE [LARGE SCALE GENOMIC DNA]</scope>
    <source>
        <strain evidence="1 2">TBRC 1432</strain>
    </source>
</reference>
<dbReference type="PRINTS" id="PR01950">
    <property type="entry name" value="LANCSUPER"/>
</dbReference>
<dbReference type="SMART" id="SM01260">
    <property type="entry name" value="LANC_like"/>
    <property type="match status" value="1"/>
</dbReference>
<accession>A0ABV6N841</accession>
<dbReference type="InterPro" id="IPR033889">
    <property type="entry name" value="LanC"/>
</dbReference>
<dbReference type="PRINTS" id="PR01955">
    <property type="entry name" value="LANCFRANKIA"/>
</dbReference>
<proteinExistence type="predicted"/>
<dbReference type="Proteomes" id="UP001589810">
    <property type="component" value="Unassembled WGS sequence"/>
</dbReference>
<dbReference type="RefSeq" id="WP_379794621.1">
    <property type="nucleotide sequence ID" value="NZ_JBHLUD010000016.1"/>
</dbReference>
<evidence type="ECO:0000313" key="1">
    <source>
        <dbReference type="EMBL" id="MFC0548457.1"/>
    </source>
</evidence>
<dbReference type="CDD" id="cd04793">
    <property type="entry name" value="LanC"/>
    <property type="match status" value="1"/>
</dbReference>
<keyword evidence="2" id="KW-1185">Reference proteome</keyword>
<dbReference type="SUPFAM" id="SSF158745">
    <property type="entry name" value="LanC-like"/>
    <property type="match status" value="1"/>
</dbReference>
<evidence type="ECO:0000313" key="2">
    <source>
        <dbReference type="Proteomes" id="UP001589810"/>
    </source>
</evidence>
<dbReference type="Pfam" id="PF05147">
    <property type="entry name" value="LANC_like"/>
    <property type="match status" value="1"/>
</dbReference>
<sequence>MTTTVRPPVEHWNPPLSPALADRALSVAMDVAERVRGAAREDRPDSPLAGGGAGIALLYGQLDRHQPDQGWDVTAHDFLRWGVRQTEQAGRTGPGLLVGFGGVAYAARLLSKGGTRYGSLLSTLDAQVSRWVLASTPPGHGVRVGSFDVIAGASGTVPYLLDSGMEPELRHLLANLVDVCGQRDGLQNWHTPHDLIVNPLTATHYPDGNLNCGLSHGSPGILAAMSLAATAGYTVPGQVDAMRELVNWVLGNRIDDEHGPNWPAMVALPLGSEEPSPARTTWCYGAPGVARTLWLAGAALGDPGLREFAVAAMVAACERLPNDHQVNGACLCHGFSGVLQIVLRFGHDSGDPRFAAAAEMITERLLACYQPDSRLGFRSLEPDGSAGDQPGLLEGAAGVALALLAATVPVTPTWDRALALS</sequence>
<dbReference type="Gene3D" id="1.50.10.20">
    <property type="match status" value="1"/>
</dbReference>